<dbReference type="PANTHER" id="PTHR32347:SF14">
    <property type="entry name" value="EFFLUX SYSTEM COMPONENT YKNX-RELATED"/>
    <property type="match status" value="1"/>
</dbReference>
<reference evidence="4 5" key="1">
    <citation type="submission" date="2020-12" db="EMBL/GenBank/DDBJ databases">
        <title>Vagococcus allomyrinae sp. nov. and Enterococcus lavae sp. nov., isolated from the larvae of Allomyrina dichotoma.</title>
        <authorList>
            <person name="Lee S.D."/>
        </authorList>
    </citation>
    <scope>NUCLEOTIDE SEQUENCE [LARGE SCALE GENOMIC DNA]</scope>
    <source>
        <strain evidence="4 5">BWM-S5</strain>
    </source>
</reference>
<evidence type="ECO:0000256" key="1">
    <source>
        <dbReference type="ARBA" id="ARBA00004196"/>
    </source>
</evidence>
<dbReference type="Gene3D" id="2.40.420.20">
    <property type="match status" value="1"/>
</dbReference>
<comment type="subcellular location">
    <subcellularLocation>
        <location evidence="1">Cell envelope</location>
    </subcellularLocation>
</comment>
<keyword evidence="2" id="KW-0175">Coiled coil</keyword>
<dbReference type="RefSeq" id="WP_209558025.1">
    <property type="nucleotide sequence ID" value="NZ_JAEDXU010000007.1"/>
</dbReference>
<evidence type="ECO:0000256" key="2">
    <source>
        <dbReference type="ARBA" id="ARBA00023054"/>
    </source>
</evidence>
<sequence length="325" mass="36933">MKKRTWLVALTVVILFLLIGVTVYLNSGKKQVAEEKADTFLVEKSEALNFTGMVKAKKVQYINFNQQFGETIWVEKENRENVAEGELVASYYSQEVNNSLIERQKKQRDVQNEISTLKKDETGNSEKIAELSKEVEQIKQDIGTLKSYAVTKIYAEHAGIFTVDLSSNYGVGEPIGKVSSKISYVEIEVSEYDIEKLKEDMTVTLKYVNKSQDLSGKVTSVAKLAENETSKVSSYSVQIDPSEEIRNGYHVQTIVPIEEIKIPLSAVKREGQKHYVYKLVENDFVKTEIVVEAYQNYYIVQSGLNEKEEIIEDVDNYSNEEGQTE</sequence>
<keyword evidence="3" id="KW-0812">Transmembrane</keyword>
<feature type="transmembrane region" description="Helical" evidence="3">
    <location>
        <begin position="6"/>
        <end position="26"/>
    </location>
</feature>
<keyword evidence="3" id="KW-0472">Membrane</keyword>
<keyword evidence="5" id="KW-1185">Reference proteome</keyword>
<dbReference type="Gene3D" id="2.40.30.170">
    <property type="match status" value="1"/>
</dbReference>
<name>A0ABS4CKV7_9ENTE</name>
<evidence type="ECO:0000313" key="4">
    <source>
        <dbReference type="EMBL" id="MBP1047238.1"/>
    </source>
</evidence>
<proteinExistence type="predicted"/>
<organism evidence="4 5">
    <name type="scientific">Enterococcus larvae</name>
    <dbReference type="NCBI Taxonomy" id="2794352"/>
    <lineage>
        <taxon>Bacteria</taxon>
        <taxon>Bacillati</taxon>
        <taxon>Bacillota</taxon>
        <taxon>Bacilli</taxon>
        <taxon>Lactobacillales</taxon>
        <taxon>Enterococcaceae</taxon>
        <taxon>Enterococcus</taxon>
    </lineage>
</organism>
<dbReference type="InterPro" id="IPR050465">
    <property type="entry name" value="UPF0194_transport"/>
</dbReference>
<keyword evidence="3" id="KW-1133">Transmembrane helix</keyword>
<protein>
    <submittedName>
        <fullName evidence="4">Efflux RND transporter periplasmic adaptor subunit</fullName>
    </submittedName>
</protein>
<dbReference type="PANTHER" id="PTHR32347">
    <property type="entry name" value="EFFLUX SYSTEM COMPONENT YKNX-RELATED"/>
    <property type="match status" value="1"/>
</dbReference>
<evidence type="ECO:0000256" key="3">
    <source>
        <dbReference type="SAM" id="Phobius"/>
    </source>
</evidence>
<evidence type="ECO:0000313" key="5">
    <source>
        <dbReference type="Proteomes" id="UP000673375"/>
    </source>
</evidence>
<dbReference type="Proteomes" id="UP000673375">
    <property type="component" value="Unassembled WGS sequence"/>
</dbReference>
<comment type="caution">
    <text evidence="4">The sequence shown here is derived from an EMBL/GenBank/DDBJ whole genome shotgun (WGS) entry which is preliminary data.</text>
</comment>
<dbReference type="EMBL" id="JAEDXU010000007">
    <property type="protein sequence ID" value="MBP1047238.1"/>
    <property type="molecule type" value="Genomic_DNA"/>
</dbReference>
<accession>A0ABS4CKV7</accession>
<gene>
    <name evidence="4" type="ORF">I6N96_13225</name>
</gene>